<evidence type="ECO:0000313" key="6">
    <source>
        <dbReference type="Proteomes" id="UP000184226"/>
    </source>
</evidence>
<dbReference type="RefSeq" id="WP_084135945.1">
    <property type="nucleotide sequence ID" value="NZ_FQXE01000004.1"/>
</dbReference>
<dbReference type="InterPro" id="IPR036390">
    <property type="entry name" value="WH_DNA-bd_sf"/>
</dbReference>
<keyword evidence="2 5" id="KW-0238">DNA-binding</keyword>
<dbReference type="STRING" id="658167.SAMN04488135_104422"/>
<dbReference type="InterPro" id="IPR036388">
    <property type="entry name" value="WH-like_DNA-bd_sf"/>
</dbReference>
<dbReference type="SUPFAM" id="SSF48008">
    <property type="entry name" value="GntR ligand-binding domain-like"/>
    <property type="match status" value="1"/>
</dbReference>
<gene>
    <name evidence="5" type="ORF">SAMN04488135_104422</name>
</gene>
<keyword evidence="6" id="KW-1185">Reference proteome</keyword>
<evidence type="ECO:0000256" key="1">
    <source>
        <dbReference type="ARBA" id="ARBA00023015"/>
    </source>
</evidence>
<dbReference type="GO" id="GO:0003700">
    <property type="term" value="F:DNA-binding transcription factor activity"/>
    <property type="evidence" value="ECO:0007669"/>
    <property type="project" value="InterPro"/>
</dbReference>
<dbReference type="Gene3D" id="1.20.120.530">
    <property type="entry name" value="GntR ligand-binding domain-like"/>
    <property type="match status" value="1"/>
</dbReference>
<feature type="domain" description="HTH gntR-type" evidence="4">
    <location>
        <begin position="26"/>
        <end position="93"/>
    </location>
</feature>
<dbReference type="SUPFAM" id="SSF46785">
    <property type="entry name" value="Winged helix' DNA-binding domain"/>
    <property type="match status" value="1"/>
</dbReference>
<dbReference type="PROSITE" id="PS50949">
    <property type="entry name" value="HTH_GNTR"/>
    <property type="match status" value="1"/>
</dbReference>
<dbReference type="SMART" id="SM00895">
    <property type="entry name" value="FCD"/>
    <property type="match status" value="1"/>
</dbReference>
<name>A0A1M5VL46_9BURK</name>
<dbReference type="AlphaFoldDB" id="A0A1M5VL46"/>
<organism evidence="5 6">
    <name type="scientific">Pollutimonas bauzanensis</name>
    <dbReference type="NCBI Taxonomy" id="658167"/>
    <lineage>
        <taxon>Bacteria</taxon>
        <taxon>Pseudomonadati</taxon>
        <taxon>Pseudomonadota</taxon>
        <taxon>Betaproteobacteria</taxon>
        <taxon>Burkholderiales</taxon>
        <taxon>Alcaligenaceae</taxon>
        <taxon>Pollutimonas</taxon>
    </lineage>
</organism>
<dbReference type="Proteomes" id="UP000184226">
    <property type="component" value="Unassembled WGS sequence"/>
</dbReference>
<dbReference type="InterPro" id="IPR008920">
    <property type="entry name" value="TF_FadR/GntR_C"/>
</dbReference>
<protein>
    <submittedName>
        <fullName evidence="5">DNA-binding transcriptional regulator, GntR family</fullName>
    </submittedName>
</protein>
<keyword evidence="3" id="KW-0804">Transcription</keyword>
<sequence length="239" mass="26449">MSLGPKISRYLRAAENDARPTIARRPSLGDEVYETLLAQLIALKIAPNSRISVDALVREMGVSQTPIRAALIRLESEGLVVKTHNVGYSAAPMPSRAKFEQIYDLRLLLEPYAAQLATRKLSNASRKELAALARAMSEPDSQNAERAYGKFALQDAKFHALIATESGNALVADALARTYAHTHLFRLRFHSAVTEGAVEEHAKIVDAMAAVDPLAAREAMENHILRSQERWKPFFDTME</sequence>
<dbReference type="Gene3D" id="1.10.10.10">
    <property type="entry name" value="Winged helix-like DNA-binding domain superfamily/Winged helix DNA-binding domain"/>
    <property type="match status" value="1"/>
</dbReference>
<evidence type="ECO:0000259" key="4">
    <source>
        <dbReference type="PROSITE" id="PS50949"/>
    </source>
</evidence>
<evidence type="ECO:0000313" key="5">
    <source>
        <dbReference type="EMBL" id="SHH75774.1"/>
    </source>
</evidence>
<proteinExistence type="predicted"/>
<reference evidence="5 6" key="1">
    <citation type="submission" date="2016-11" db="EMBL/GenBank/DDBJ databases">
        <authorList>
            <person name="Jaros S."/>
            <person name="Januszkiewicz K."/>
            <person name="Wedrychowicz H."/>
        </authorList>
    </citation>
    <scope>NUCLEOTIDE SEQUENCE [LARGE SCALE GENOMIC DNA]</scope>
    <source>
        <strain evidence="5 6">CGMCC 1.10190</strain>
    </source>
</reference>
<dbReference type="EMBL" id="FQXE01000004">
    <property type="protein sequence ID" value="SHH75774.1"/>
    <property type="molecule type" value="Genomic_DNA"/>
</dbReference>
<evidence type="ECO:0000256" key="2">
    <source>
        <dbReference type="ARBA" id="ARBA00023125"/>
    </source>
</evidence>
<dbReference type="SMART" id="SM00345">
    <property type="entry name" value="HTH_GNTR"/>
    <property type="match status" value="1"/>
</dbReference>
<dbReference type="InterPro" id="IPR011711">
    <property type="entry name" value="GntR_C"/>
</dbReference>
<dbReference type="GO" id="GO:0003677">
    <property type="term" value="F:DNA binding"/>
    <property type="evidence" value="ECO:0007669"/>
    <property type="project" value="UniProtKB-KW"/>
</dbReference>
<dbReference type="PANTHER" id="PTHR43537:SF24">
    <property type="entry name" value="GLUCONATE OPERON TRANSCRIPTIONAL REPRESSOR"/>
    <property type="match status" value="1"/>
</dbReference>
<keyword evidence="1" id="KW-0805">Transcription regulation</keyword>
<dbReference type="Pfam" id="PF07729">
    <property type="entry name" value="FCD"/>
    <property type="match status" value="1"/>
</dbReference>
<dbReference type="Pfam" id="PF00392">
    <property type="entry name" value="GntR"/>
    <property type="match status" value="1"/>
</dbReference>
<evidence type="ECO:0000256" key="3">
    <source>
        <dbReference type="ARBA" id="ARBA00023163"/>
    </source>
</evidence>
<dbReference type="PANTHER" id="PTHR43537">
    <property type="entry name" value="TRANSCRIPTIONAL REGULATOR, GNTR FAMILY"/>
    <property type="match status" value="1"/>
</dbReference>
<dbReference type="OrthoDB" id="8680240at2"/>
<accession>A0A1M5VL46</accession>
<dbReference type="InterPro" id="IPR000524">
    <property type="entry name" value="Tscrpt_reg_HTH_GntR"/>
</dbReference>